<feature type="domain" description="Exocyst complex component EXOC2/Sec5 N-terminal" evidence="3">
    <location>
        <begin position="694"/>
        <end position="1522"/>
    </location>
</feature>
<dbReference type="GO" id="GO:0006893">
    <property type="term" value="P:Golgi to plasma membrane transport"/>
    <property type="evidence" value="ECO:0007669"/>
    <property type="project" value="InterPro"/>
</dbReference>
<dbReference type="PANTHER" id="PTHR13043">
    <property type="entry name" value="EXOCYST COMPLEX COMPONENT SEC5"/>
    <property type="match status" value="1"/>
</dbReference>
<evidence type="ECO:0000313" key="4">
    <source>
        <dbReference type="EnsemblPlants" id="Bo2g091180.1"/>
    </source>
</evidence>
<feature type="region of interest" description="Disordered" evidence="2">
    <location>
        <begin position="1463"/>
        <end position="1494"/>
    </location>
</feature>
<feature type="region of interest" description="Disordered" evidence="2">
    <location>
        <begin position="1526"/>
        <end position="1568"/>
    </location>
</feature>
<dbReference type="GO" id="GO:0006887">
    <property type="term" value="P:exocytosis"/>
    <property type="evidence" value="ECO:0007669"/>
    <property type="project" value="UniProtKB-KW"/>
</dbReference>
<evidence type="ECO:0000256" key="2">
    <source>
        <dbReference type="SAM" id="MobiDB-lite"/>
    </source>
</evidence>
<evidence type="ECO:0000259" key="3">
    <source>
        <dbReference type="Pfam" id="PF15469"/>
    </source>
</evidence>
<dbReference type="InterPro" id="IPR029175">
    <property type="entry name" value="EXOC2/Sec5"/>
</dbReference>
<evidence type="ECO:0000256" key="1">
    <source>
        <dbReference type="ARBA" id="ARBA00022448"/>
    </source>
</evidence>
<keyword evidence="1" id="KW-0813">Transport</keyword>
<keyword evidence="5" id="KW-1185">Reference proteome</keyword>
<dbReference type="SUPFAM" id="SSF74788">
    <property type="entry name" value="Cullin repeat-like"/>
    <property type="match status" value="1"/>
</dbReference>
<dbReference type="Proteomes" id="UP000032141">
    <property type="component" value="Chromosome C2"/>
</dbReference>
<dbReference type="OMA" id="VMFELEY"/>
<feature type="region of interest" description="Disordered" evidence="2">
    <location>
        <begin position="1"/>
        <end position="97"/>
    </location>
</feature>
<dbReference type="InterPro" id="IPR016159">
    <property type="entry name" value="Cullin_repeat-like_dom_sf"/>
</dbReference>
<dbReference type="HOGENOM" id="CLU_003742_0_0_1"/>
<feature type="compositionally biased region" description="Basic and acidic residues" evidence="2">
    <location>
        <begin position="75"/>
        <end position="88"/>
    </location>
</feature>
<dbReference type="EnsemblPlants" id="Bo2g091180.1">
    <property type="protein sequence ID" value="Bo2g091180.1"/>
    <property type="gene ID" value="Bo2g091180"/>
</dbReference>
<accession>A0A0D3AR40</accession>
<evidence type="ECO:0000313" key="5">
    <source>
        <dbReference type="Proteomes" id="UP000032141"/>
    </source>
</evidence>
<feature type="compositionally biased region" description="Acidic residues" evidence="2">
    <location>
        <begin position="1"/>
        <end position="10"/>
    </location>
</feature>
<proteinExistence type="predicted"/>
<reference evidence="4" key="2">
    <citation type="submission" date="2015-03" db="UniProtKB">
        <authorList>
            <consortium name="EnsemblPlants"/>
        </authorList>
    </citation>
    <scope>IDENTIFICATION</scope>
</reference>
<organism evidence="4 5">
    <name type="scientific">Brassica oleracea var. oleracea</name>
    <dbReference type="NCBI Taxonomy" id="109376"/>
    <lineage>
        <taxon>Eukaryota</taxon>
        <taxon>Viridiplantae</taxon>
        <taxon>Streptophyta</taxon>
        <taxon>Embryophyta</taxon>
        <taxon>Tracheophyta</taxon>
        <taxon>Spermatophyta</taxon>
        <taxon>Magnoliopsida</taxon>
        <taxon>eudicotyledons</taxon>
        <taxon>Gunneridae</taxon>
        <taxon>Pentapetalae</taxon>
        <taxon>rosids</taxon>
        <taxon>malvids</taxon>
        <taxon>Brassicales</taxon>
        <taxon>Brassicaceae</taxon>
        <taxon>Brassiceae</taxon>
        <taxon>Brassica</taxon>
    </lineage>
</organism>
<dbReference type="Gramene" id="Bo2g091180.1">
    <property type="protein sequence ID" value="Bo2g091180.1"/>
    <property type="gene ID" value="Bo2g091180"/>
</dbReference>
<dbReference type="eggNOG" id="KOG2347">
    <property type="taxonomic scope" value="Eukaryota"/>
</dbReference>
<dbReference type="STRING" id="109376.A0A0D3AR40"/>
<dbReference type="PANTHER" id="PTHR13043:SF3">
    <property type="entry name" value="EXOCYST COMPLEX COMPONENT SEC5"/>
    <property type="match status" value="1"/>
</dbReference>
<feature type="domain" description="Exocyst complex component EXOC2/Sec5 N-terminal" evidence="3">
    <location>
        <begin position="155"/>
        <end position="684"/>
    </location>
</feature>
<feature type="compositionally biased region" description="Basic and acidic residues" evidence="2">
    <location>
        <begin position="1476"/>
        <end position="1487"/>
    </location>
</feature>
<dbReference type="Pfam" id="PF15469">
    <property type="entry name" value="Sec5"/>
    <property type="match status" value="2"/>
</dbReference>
<sequence length="1568" mass="177270">MSSDSDEDELLQMALKEQAQRDLTYQKPPSSSSSRPVANLVLQPRQHKASPARKPSMDEPEVELLSISSEDDDVERERERGRAKKEDDGGGAWDGEEPDCWKRVNEAELARRVRDMRESRTAPVVLKLEDKAPEPGKKVVLTSLQSLPRGMECIDPLKLGIIDNKTLRLITERSGSPSKSEKVDNTLREKLIYFSDNFDPKLFLSRIHQHTSAADLEAGALGLKSDLKGRNLQKKQLVKDNFDCFVSCKTTIDDIEAKLKRIESDPEGSGTTHLFNCMKSVTSRATRAFEPLFERQAQAEKIRSVQGMLQRFRTLFNLPSIIRNSISKGEYDLAVREYKKAKSIALPSHVNILKRVLEEVEKIMLEFKGTLYKSMEDPKIDFTSLENTVRLLLELEPESDPVWHYLNVENHRIHGLLEKCTYDHEARVEILRNETHERAISDAKWQQIQQNVVPYSDAASSNENNEVQVDPQSVEFPSEEIDALKGRYIKRLTAVLVHHIPLFWKTAISVFSGKFAKSSQVTDSSANKAEEKVTEARYSTHSLEEVAAMIRKTISVYEAKVHSTFCDFDESCILRPFMSDAIHEVSKACQSFETKDSAPHSAVVALRKVQAEITKIYIQRLCSWMRASTEGISKEETWVPVSILERNRSPYAISYLPLAFRSVIVSGMEQINLIIDNKTLRLISERSGSPSKAEKVDNTLREKLIYFSDHFDPKLFLSRIHQDTSAADLEAGALGLKSDLKGRDLQRKQLVKDNFDCFVSCKTTIDDIESKLKRIEEDPEGSGTSHLFNCMKSVTSTANLAFEPLFERQAQAEKIRSVQGMLQRFRTLFNLPSIIRNSISKGEYDLAVREYKKAKSIALPSHVNILKRVLEEVEKVMLEFKGTLYKTMEDPKIDFTSLENTVRLLLELEPESDPVWHYINVQNHRIHGLLEKCTYDHEARVETLRNETRERAISDAKWQQIQQNVVPYSDAASSTENNEVQVDLQSVEFPSEEIDGLKGRYIKIMTAVLVHHIPAFWKTALSVFSGKFAKLSQVTDTSANKSEEKVTEARYSTHSLEEVAGMIRKTISVYEAKVNNTFCDFDESCILRPFMSNAIQAVSKACQAFEAKDSVPHSSVVALRKVQAEITKIYIQRLCSWMRASTERISKEETWIPVSILERHKSPYAISYLPLAFRSVIVSGMEQINLMILSVKGEEAAKSEDMFAQIEEMLIFVRLAFLNCFLDFAAHLEQIGADLSTREDWKNGYSDDQEGVTSASTYASVVDPHRRLLMVLSNIGYCKDELASELYNKFKYIWLQSRGKDEDSSSDLQDLIMSFSGLGEKVLEHYTFAKANLIRTAATIYLLDSGIQWGSAPQVKGIRDAAVELLHTLVAVHAEVFAGARPLLEKILGFLIEGLIDTFLSLVEENRTDELRSIDANGFCQVMFELEYFETVLNLYFTSDATASLKTLQGTVLEIAIESVSESVENTPGHNRRPTRGSEDTASDDRQGSSVSADDLLALTKQYSSELLQTEMERTSVNTACFAESVPVEPTPPLLPKASHRGPMDSPSRNYRGSQSSSSPIHARPRRR</sequence>
<dbReference type="GO" id="GO:0000145">
    <property type="term" value="C:exocyst"/>
    <property type="evidence" value="ECO:0007669"/>
    <property type="project" value="InterPro"/>
</dbReference>
<feature type="compositionally biased region" description="Polar residues" evidence="2">
    <location>
        <begin position="21"/>
        <end position="36"/>
    </location>
</feature>
<feature type="compositionally biased region" description="Low complexity" evidence="2">
    <location>
        <begin position="1546"/>
        <end position="1560"/>
    </location>
</feature>
<reference evidence="4 5" key="1">
    <citation type="journal article" date="2014" name="Genome Biol.">
        <title>Transcriptome and methylome profiling reveals relics of genome dominance in the mesopolyploid Brassica oleracea.</title>
        <authorList>
            <person name="Parkin I.A."/>
            <person name="Koh C."/>
            <person name="Tang H."/>
            <person name="Robinson S.J."/>
            <person name="Kagale S."/>
            <person name="Clarke W.E."/>
            <person name="Town C.D."/>
            <person name="Nixon J."/>
            <person name="Krishnakumar V."/>
            <person name="Bidwell S.L."/>
            <person name="Denoeud F."/>
            <person name="Belcram H."/>
            <person name="Links M.G."/>
            <person name="Just J."/>
            <person name="Clarke C."/>
            <person name="Bender T."/>
            <person name="Huebert T."/>
            <person name="Mason A.S."/>
            <person name="Pires J.C."/>
            <person name="Barker G."/>
            <person name="Moore J."/>
            <person name="Walley P.G."/>
            <person name="Manoli S."/>
            <person name="Batley J."/>
            <person name="Edwards D."/>
            <person name="Nelson M.N."/>
            <person name="Wang X."/>
            <person name="Paterson A.H."/>
            <person name="King G."/>
            <person name="Bancroft I."/>
            <person name="Chalhoub B."/>
            <person name="Sharpe A.G."/>
        </authorList>
    </citation>
    <scope>NUCLEOTIDE SEQUENCE</scope>
    <source>
        <strain evidence="4 5">cv. TO1000</strain>
    </source>
</reference>
<protein>
    <recommendedName>
        <fullName evidence="3">Exocyst complex component EXOC2/Sec5 N-terminal domain-containing protein</fullName>
    </recommendedName>
</protein>
<dbReference type="InterPro" id="IPR039481">
    <property type="entry name" value="EXOC2/Sec5_N_dom"/>
</dbReference>
<name>A0A0D3AR40_BRAOL</name>